<protein>
    <recommendedName>
        <fullName evidence="3">Helix-turn-helix domain-containing protein</fullName>
    </recommendedName>
</protein>
<accession>A0A1S1QYB9</accession>
<dbReference type="AlphaFoldDB" id="A0A1S1QYB9"/>
<organism evidence="1 2">
    <name type="scientific">Parafrankia soli</name>
    <dbReference type="NCBI Taxonomy" id="2599596"/>
    <lineage>
        <taxon>Bacteria</taxon>
        <taxon>Bacillati</taxon>
        <taxon>Actinomycetota</taxon>
        <taxon>Actinomycetes</taxon>
        <taxon>Frankiales</taxon>
        <taxon>Frankiaceae</taxon>
        <taxon>Parafrankia</taxon>
    </lineage>
</organism>
<gene>
    <name evidence="1" type="ORF">BBK14_13530</name>
</gene>
<proteinExistence type="predicted"/>
<dbReference type="Proteomes" id="UP000179769">
    <property type="component" value="Unassembled WGS sequence"/>
</dbReference>
<evidence type="ECO:0000313" key="1">
    <source>
        <dbReference type="EMBL" id="OHV39688.1"/>
    </source>
</evidence>
<keyword evidence="2" id="KW-1185">Reference proteome</keyword>
<dbReference type="EMBL" id="MAXA01000091">
    <property type="protein sequence ID" value="OHV39688.1"/>
    <property type="molecule type" value="Genomic_DNA"/>
</dbReference>
<name>A0A1S1QYB9_9ACTN</name>
<evidence type="ECO:0000313" key="2">
    <source>
        <dbReference type="Proteomes" id="UP000179769"/>
    </source>
</evidence>
<reference evidence="2" key="1">
    <citation type="submission" date="2016-07" db="EMBL/GenBank/DDBJ databases">
        <title>Frankia sp. NRRL B-16219 Genome sequencing.</title>
        <authorList>
            <person name="Ghodhbane-Gtari F."/>
            <person name="Swanson E."/>
            <person name="Gueddou A."/>
            <person name="Louati M."/>
            <person name="Nouioui I."/>
            <person name="Hezbri K."/>
            <person name="Abebe-Akele F."/>
            <person name="Simpson S."/>
            <person name="Morris K."/>
            <person name="Thomas K."/>
            <person name="Gtari M."/>
            <person name="Tisa L.S."/>
        </authorList>
    </citation>
    <scope>NUCLEOTIDE SEQUENCE [LARGE SCALE GENOMIC DNA]</scope>
    <source>
        <strain evidence="2">NRRL B-16219</strain>
    </source>
</reference>
<sequence length="87" mass="9484">MRELLDGPPTRPLYPDVAQIMQCGRSKIFDLATRGELPFPVFKIGNRYLVPVLPLARWLGYEDIRPEDTTSGATGGGVTTIGPGRVA</sequence>
<evidence type="ECO:0008006" key="3">
    <source>
        <dbReference type="Google" id="ProtNLM"/>
    </source>
</evidence>
<comment type="caution">
    <text evidence="1">The sequence shown here is derived from an EMBL/GenBank/DDBJ whole genome shotgun (WGS) entry which is preliminary data.</text>
</comment>